<keyword evidence="1" id="KW-0812">Transmembrane</keyword>
<accession>A0ABY8G136</accession>
<protein>
    <submittedName>
        <fullName evidence="2">Uncharacterized protein</fullName>
    </submittedName>
</protein>
<dbReference type="Proteomes" id="UP001215216">
    <property type="component" value="Chromosome"/>
</dbReference>
<dbReference type="EMBL" id="CP121208">
    <property type="protein sequence ID" value="WFM83011.1"/>
    <property type="molecule type" value="Genomic_DNA"/>
</dbReference>
<evidence type="ECO:0000313" key="3">
    <source>
        <dbReference type="Proteomes" id="UP001215216"/>
    </source>
</evidence>
<feature type="transmembrane region" description="Helical" evidence="1">
    <location>
        <begin position="27"/>
        <end position="45"/>
    </location>
</feature>
<name>A0ABY8G136_9ACTO</name>
<evidence type="ECO:0000256" key="1">
    <source>
        <dbReference type="SAM" id="Phobius"/>
    </source>
</evidence>
<dbReference type="RefSeq" id="WP_278012437.1">
    <property type="nucleotide sequence ID" value="NZ_CP121208.1"/>
</dbReference>
<feature type="transmembrane region" description="Helical" evidence="1">
    <location>
        <begin position="5"/>
        <end position="21"/>
    </location>
</feature>
<organism evidence="2 3">
    <name type="scientific">Arcanobacterium canis</name>
    <dbReference type="NCBI Taxonomy" id="999183"/>
    <lineage>
        <taxon>Bacteria</taxon>
        <taxon>Bacillati</taxon>
        <taxon>Actinomycetota</taxon>
        <taxon>Actinomycetes</taxon>
        <taxon>Actinomycetales</taxon>
        <taxon>Actinomycetaceae</taxon>
        <taxon>Arcanobacterium</taxon>
    </lineage>
</organism>
<keyword evidence="1" id="KW-0472">Membrane</keyword>
<proteinExistence type="predicted"/>
<reference evidence="2 3" key="1">
    <citation type="submission" date="2023-03" db="EMBL/GenBank/DDBJ databases">
        <title>Complete genome of Arcanobacterium canis strain DSM 25104 isolated in 2010 from a canine otitis externa in Germany.</title>
        <authorList>
            <person name="Borowiak M."/>
            <person name="Kreitlow A."/>
            <person name="Malorny B."/>
            <person name="Laemmler C."/>
            <person name="Prenger-Berninghoff E."/>
            <person name="Ploetz M."/>
            <person name="Abdulmawjood A."/>
        </authorList>
    </citation>
    <scope>NUCLEOTIDE SEQUENCE [LARGE SCALE GENOMIC DNA]</scope>
    <source>
        <strain evidence="2 3">DSM 25104</strain>
    </source>
</reference>
<keyword evidence="1" id="KW-1133">Transmembrane helix</keyword>
<keyword evidence="3" id="KW-1185">Reference proteome</keyword>
<gene>
    <name evidence="2" type="ORF">P7079_06330</name>
</gene>
<evidence type="ECO:0000313" key="2">
    <source>
        <dbReference type="EMBL" id="WFM83011.1"/>
    </source>
</evidence>
<sequence length="61" mass="6804">MNKFLISTIISMLFIIALGWVSADLVWASRVAFTIGLAGIVIAEWDARKRKSSQLQGKFPH</sequence>